<reference evidence="4" key="1">
    <citation type="submission" date="2018-10" db="EMBL/GenBank/DDBJ databases">
        <authorList>
            <person name="Peiro R."/>
            <person name="Begona"/>
            <person name="Cbmso G."/>
            <person name="Lopez M."/>
            <person name="Gonzalez S."/>
            <person name="Sacristan E."/>
            <person name="Castillo E."/>
        </authorList>
    </citation>
    <scope>NUCLEOTIDE SEQUENCE [LARGE SCALE GENOMIC DNA]</scope>
</reference>
<dbReference type="Proteomes" id="UP000289200">
    <property type="component" value="Unassembled WGS sequence"/>
</dbReference>
<dbReference type="PANTHER" id="PTHR36698">
    <property type="entry name" value="BLL5892 PROTEIN"/>
    <property type="match status" value="1"/>
</dbReference>
<dbReference type="InterPro" id="IPR003399">
    <property type="entry name" value="Mce/MlaD"/>
</dbReference>
<accession>A0A447CP64</accession>
<keyword evidence="1" id="KW-0472">Membrane</keyword>
<proteinExistence type="predicted"/>
<name>A0A447CP64_9BRAD</name>
<evidence type="ECO:0000313" key="4">
    <source>
        <dbReference type="Proteomes" id="UP000289200"/>
    </source>
</evidence>
<dbReference type="AlphaFoldDB" id="A0A447CP64"/>
<evidence type="ECO:0000259" key="2">
    <source>
        <dbReference type="Pfam" id="PF02470"/>
    </source>
</evidence>
<keyword evidence="4" id="KW-1185">Reference proteome</keyword>
<feature type="transmembrane region" description="Helical" evidence="1">
    <location>
        <begin position="16"/>
        <end position="37"/>
    </location>
</feature>
<keyword evidence="1" id="KW-1133">Transmembrane helix</keyword>
<comment type="caution">
    <text evidence="3">The sequence shown here is derived from an EMBL/GenBank/DDBJ whole genome shotgun (WGS) entry which is preliminary data.</text>
</comment>
<dbReference type="PANTHER" id="PTHR36698:SF2">
    <property type="entry name" value="MCE_MLAD DOMAIN-CONTAINING PROTEIN"/>
    <property type="match status" value="1"/>
</dbReference>
<organism evidence="3 4">
    <name type="scientific">Rhodoplanes serenus</name>
    <dbReference type="NCBI Taxonomy" id="200615"/>
    <lineage>
        <taxon>Bacteria</taxon>
        <taxon>Pseudomonadati</taxon>
        <taxon>Pseudomonadota</taxon>
        <taxon>Alphaproteobacteria</taxon>
        <taxon>Hyphomicrobiales</taxon>
        <taxon>Nitrobacteraceae</taxon>
        <taxon>Rhodoplanes</taxon>
    </lineage>
</organism>
<sequence>MSKGAGRLNMETRANYILVGLFTLAVIVGAFAFVYWFTTPGGTAARTRYEVVFEGTVSGLRPGSSVFFNGLRVGEVTSLRIDPDAPRQVIAAMAVDRDVVLRTDTWVGLEFQGLTGIAAIALRGGSASAAVLDPPVLRADLTATQDVTSAARSVLRRLDSLVADNETSFRTTLRNMEAFTQTLADNTARIDSILAGVEKMVNGAEGKLDEVAQAARAVRSVADNLDKNVSAVSSGLARFSQTGLREWERLAIDGRRAISTLEQAVRNIDQNPSRLLFGGAPTQPAGSRVR</sequence>
<keyword evidence="1" id="KW-0812">Transmembrane</keyword>
<evidence type="ECO:0000313" key="3">
    <source>
        <dbReference type="EMBL" id="VCU06916.1"/>
    </source>
</evidence>
<dbReference type="Pfam" id="PF02470">
    <property type="entry name" value="MlaD"/>
    <property type="match status" value="1"/>
</dbReference>
<feature type="domain" description="Mce/MlaD" evidence="2">
    <location>
        <begin position="49"/>
        <end position="124"/>
    </location>
</feature>
<dbReference type="EMBL" id="UWOC01000001">
    <property type="protein sequence ID" value="VCU06916.1"/>
    <property type="molecule type" value="Genomic_DNA"/>
</dbReference>
<evidence type="ECO:0000256" key="1">
    <source>
        <dbReference type="SAM" id="Phobius"/>
    </source>
</evidence>
<protein>
    <recommendedName>
        <fullName evidence="2">Mce/MlaD domain-containing protein</fullName>
    </recommendedName>
</protein>
<gene>
    <name evidence="3" type="ORF">RHODGE_RHODGE_00006</name>
</gene>